<proteinExistence type="predicted"/>
<accession>A0A0K0DLU9</accession>
<dbReference type="WBParaSite" id="ACAC_0001260601-mRNA-1">
    <property type="protein sequence ID" value="ACAC_0001260601-mRNA-1"/>
    <property type="gene ID" value="ACAC_0001260601"/>
</dbReference>
<feature type="compositionally biased region" description="Polar residues" evidence="1">
    <location>
        <begin position="37"/>
        <end position="46"/>
    </location>
</feature>
<organism evidence="2 3">
    <name type="scientific">Angiostrongylus cantonensis</name>
    <name type="common">Rat lungworm</name>
    <dbReference type="NCBI Taxonomy" id="6313"/>
    <lineage>
        <taxon>Eukaryota</taxon>
        <taxon>Metazoa</taxon>
        <taxon>Ecdysozoa</taxon>
        <taxon>Nematoda</taxon>
        <taxon>Chromadorea</taxon>
        <taxon>Rhabditida</taxon>
        <taxon>Rhabditina</taxon>
        <taxon>Rhabditomorpha</taxon>
        <taxon>Strongyloidea</taxon>
        <taxon>Metastrongylidae</taxon>
        <taxon>Angiostrongylus</taxon>
    </lineage>
</organism>
<reference evidence="3" key="2">
    <citation type="submission" date="2017-02" db="UniProtKB">
        <authorList>
            <consortium name="WormBaseParasite"/>
        </authorList>
    </citation>
    <scope>IDENTIFICATION</scope>
</reference>
<dbReference type="Proteomes" id="UP000035642">
    <property type="component" value="Unassembled WGS sequence"/>
</dbReference>
<feature type="region of interest" description="Disordered" evidence="1">
    <location>
        <begin position="84"/>
        <end position="115"/>
    </location>
</feature>
<evidence type="ECO:0000256" key="1">
    <source>
        <dbReference type="SAM" id="MobiDB-lite"/>
    </source>
</evidence>
<protein>
    <submittedName>
        <fullName evidence="3">Autophagy-related protein 2</fullName>
    </submittedName>
</protein>
<sequence>MTSTEFSSSNTSGKPGITWKRLAAPVVVFNAIGASSCPQNALSSQLHKPDRNSSEISSSSIGVTGVIMGAIRKTSDAFVNTFSSTSGTGHTDQANIAAGTTNEMPSDEQQKERRMSDIDHLWESARRINGY</sequence>
<feature type="compositionally biased region" description="Polar residues" evidence="1">
    <location>
        <begin position="84"/>
        <end position="104"/>
    </location>
</feature>
<dbReference type="AlphaFoldDB" id="A0A0K0DLU9"/>
<name>A0A0K0DLU9_ANGCA</name>
<feature type="region of interest" description="Disordered" evidence="1">
    <location>
        <begin position="37"/>
        <end position="58"/>
    </location>
</feature>
<evidence type="ECO:0000313" key="3">
    <source>
        <dbReference type="WBParaSite" id="ACAC_0001260601-mRNA-1"/>
    </source>
</evidence>
<reference evidence="2" key="1">
    <citation type="submission" date="2012-09" db="EMBL/GenBank/DDBJ databases">
        <authorList>
            <person name="Martin A.A."/>
        </authorList>
    </citation>
    <scope>NUCLEOTIDE SEQUENCE</scope>
</reference>
<evidence type="ECO:0000313" key="2">
    <source>
        <dbReference type="Proteomes" id="UP000035642"/>
    </source>
</evidence>
<keyword evidence="2" id="KW-1185">Reference proteome</keyword>